<evidence type="ECO:0000259" key="11">
    <source>
        <dbReference type="Pfam" id="PF06574"/>
    </source>
</evidence>
<dbReference type="AlphaFoldDB" id="X1KX45"/>
<evidence type="ECO:0000256" key="4">
    <source>
        <dbReference type="ARBA" id="ARBA00022630"/>
    </source>
</evidence>
<evidence type="ECO:0000256" key="1">
    <source>
        <dbReference type="ARBA" id="ARBA00004726"/>
    </source>
</evidence>
<dbReference type="PANTHER" id="PTHR22749">
    <property type="entry name" value="RIBOFLAVIN KINASE/FMN ADENYLYLTRANSFERASE"/>
    <property type="match status" value="1"/>
</dbReference>
<dbReference type="GO" id="GO:0005524">
    <property type="term" value="F:ATP binding"/>
    <property type="evidence" value="ECO:0007669"/>
    <property type="project" value="UniProtKB-KW"/>
</dbReference>
<keyword evidence="7" id="KW-0548">Nucleotidyltransferase</keyword>
<keyword evidence="10" id="KW-0067">ATP-binding</keyword>
<name>X1KX45_9ZZZZ</name>
<dbReference type="GO" id="GO:0008531">
    <property type="term" value="F:riboflavin kinase activity"/>
    <property type="evidence" value="ECO:0007669"/>
    <property type="project" value="TreeGrafter"/>
</dbReference>
<dbReference type="EMBL" id="BARV01000423">
    <property type="protein sequence ID" value="GAH98220.1"/>
    <property type="molecule type" value="Genomic_DNA"/>
</dbReference>
<evidence type="ECO:0000256" key="7">
    <source>
        <dbReference type="ARBA" id="ARBA00022695"/>
    </source>
</evidence>
<keyword evidence="9" id="KW-0274">FAD</keyword>
<dbReference type="Pfam" id="PF06574">
    <property type="entry name" value="FAD_syn"/>
    <property type="match status" value="1"/>
</dbReference>
<gene>
    <name evidence="12" type="ORF">S06H3_01640</name>
</gene>
<comment type="pathway">
    <text evidence="1">Cofactor biosynthesis; FAD biosynthesis; FAD from FMN: step 1/1.</text>
</comment>
<evidence type="ECO:0000256" key="9">
    <source>
        <dbReference type="ARBA" id="ARBA00022827"/>
    </source>
</evidence>
<evidence type="ECO:0000313" key="12">
    <source>
        <dbReference type="EMBL" id="GAH98220.1"/>
    </source>
</evidence>
<dbReference type="GO" id="GO:0009398">
    <property type="term" value="P:FMN biosynthetic process"/>
    <property type="evidence" value="ECO:0007669"/>
    <property type="project" value="TreeGrafter"/>
</dbReference>
<protein>
    <recommendedName>
        <fullName evidence="3">FAD synthase</fullName>
        <ecNumber evidence="3">2.7.7.2</ecNumber>
    </recommendedName>
</protein>
<evidence type="ECO:0000256" key="5">
    <source>
        <dbReference type="ARBA" id="ARBA00022643"/>
    </source>
</evidence>
<dbReference type="GO" id="GO:0006747">
    <property type="term" value="P:FAD biosynthetic process"/>
    <property type="evidence" value="ECO:0007669"/>
    <property type="project" value="UniProtKB-UniPathway"/>
</dbReference>
<dbReference type="Gene3D" id="3.40.50.620">
    <property type="entry name" value="HUPs"/>
    <property type="match status" value="1"/>
</dbReference>
<dbReference type="UniPathway" id="UPA00277">
    <property type="reaction ID" value="UER00407"/>
</dbReference>
<reference evidence="12" key="1">
    <citation type="journal article" date="2014" name="Front. Microbiol.">
        <title>High frequency of phylogenetically diverse reductive dehalogenase-homologous genes in deep subseafloor sedimentary metagenomes.</title>
        <authorList>
            <person name="Kawai M."/>
            <person name="Futagami T."/>
            <person name="Toyoda A."/>
            <person name="Takaki Y."/>
            <person name="Nishi S."/>
            <person name="Hori S."/>
            <person name="Arai W."/>
            <person name="Tsubouchi T."/>
            <person name="Morono Y."/>
            <person name="Uchiyama I."/>
            <person name="Ito T."/>
            <person name="Fujiyama A."/>
            <person name="Inagaki F."/>
            <person name="Takami H."/>
        </authorList>
    </citation>
    <scope>NUCLEOTIDE SEQUENCE</scope>
    <source>
        <strain evidence="12">Expedition CK06-06</strain>
    </source>
</reference>
<dbReference type="InterPro" id="IPR014729">
    <property type="entry name" value="Rossmann-like_a/b/a_fold"/>
</dbReference>
<dbReference type="GO" id="GO:0003919">
    <property type="term" value="F:FMN adenylyltransferase activity"/>
    <property type="evidence" value="ECO:0007669"/>
    <property type="project" value="UniProtKB-EC"/>
</dbReference>
<evidence type="ECO:0000256" key="6">
    <source>
        <dbReference type="ARBA" id="ARBA00022679"/>
    </source>
</evidence>
<dbReference type="InterPro" id="IPR015864">
    <property type="entry name" value="FAD_synthase"/>
</dbReference>
<dbReference type="EC" id="2.7.7.2" evidence="3"/>
<evidence type="ECO:0000256" key="3">
    <source>
        <dbReference type="ARBA" id="ARBA00012393"/>
    </source>
</evidence>
<keyword evidence="5" id="KW-0288">FMN</keyword>
<keyword evidence="8" id="KW-0547">Nucleotide-binding</keyword>
<evidence type="ECO:0000256" key="10">
    <source>
        <dbReference type="ARBA" id="ARBA00022840"/>
    </source>
</evidence>
<dbReference type="GO" id="GO:0009231">
    <property type="term" value="P:riboflavin biosynthetic process"/>
    <property type="evidence" value="ECO:0007669"/>
    <property type="project" value="InterPro"/>
</dbReference>
<comment type="caution">
    <text evidence="12">The sequence shown here is derived from an EMBL/GenBank/DDBJ whole genome shotgun (WGS) entry which is preliminary data.</text>
</comment>
<accession>X1KX45</accession>
<feature type="domain" description="FAD synthetase" evidence="11">
    <location>
        <begin position="14"/>
        <end position="164"/>
    </location>
</feature>
<keyword evidence="4" id="KW-0285">Flavoprotein</keyword>
<comment type="similarity">
    <text evidence="2">Belongs to the RibF family.</text>
</comment>
<dbReference type="PANTHER" id="PTHR22749:SF6">
    <property type="entry name" value="RIBOFLAVIN KINASE"/>
    <property type="match status" value="1"/>
</dbReference>
<proteinExistence type="inferred from homology"/>
<sequence>MRIEQELISIVPEKETLLTIGVFDGVHAGHRYLIKRLNQRAGEENLLSGVVTFNPHPQSILHPRNQLLWLGSLEDRGKELQELGVALIAVLSFTLELAQVSAREFVALLKKYLKMRGLIIGPDFALGRGREGDANLLRTLGQEMTFSVEIIPPFTINGEIVRSTLIRRALAQGDMTKVERLMGRYFELSAKVISADKRGQRLG</sequence>
<dbReference type="FunFam" id="3.40.50.620:FF:000021">
    <property type="entry name" value="Riboflavin biosynthesis protein"/>
    <property type="match status" value="1"/>
</dbReference>
<organism evidence="12">
    <name type="scientific">marine sediment metagenome</name>
    <dbReference type="NCBI Taxonomy" id="412755"/>
    <lineage>
        <taxon>unclassified sequences</taxon>
        <taxon>metagenomes</taxon>
        <taxon>ecological metagenomes</taxon>
    </lineage>
</organism>
<dbReference type="CDD" id="cd02064">
    <property type="entry name" value="FAD_synthetase_N"/>
    <property type="match status" value="1"/>
</dbReference>
<dbReference type="InterPro" id="IPR023468">
    <property type="entry name" value="Riboflavin_kinase"/>
</dbReference>
<dbReference type="SUPFAM" id="SSF52374">
    <property type="entry name" value="Nucleotidylyl transferase"/>
    <property type="match status" value="1"/>
</dbReference>
<feature type="non-terminal residue" evidence="12">
    <location>
        <position position="203"/>
    </location>
</feature>
<evidence type="ECO:0000256" key="8">
    <source>
        <dbReference type="ARBA" id="ARBA00022741"/>
    </source>
</evidence>
<evidence type="ECO:0000256" key="2">
    <source>
        <dbReference type="ARBA" id="ARBA00010214"/>
    </source>
</evidence>
<keyword evidence="6" id="KW-0808">Transferase</keyword>